<dbReference type="Proteomes" id="UP000281553">
    <property type="component" value="Unassembled WGS sequence"/>
</dbReference>
<dbReference type="GO" id="GO:0004722">
    <property type="term" value="F:protein serine/threonine phosphatase activity"/>
    <property type="evidence" value="ECO:0007669"/>
    <property type="project" value="InterPro"/>
</dbReference>
<gene>
    <name evidence="2" type="ORF">DILT_LOCUS15430</name>
</gene>
<protein>
    <recommendedName>
        <fullName evidence="1">PPM-type phosphatase domain-containing protein</fullName>
    </recommendedName>
</protein>
<dbReference type="AlphaFoldDB" id="A0A3P7QD70"/>
<name>A0A3P7QD70_DIBLA</name>
<accession>A0A3P7QD70</accession>
<sequence>MTMIQAKQGLNGFTNHEEYSTVVLGRIRDAEKESISKDVTPADEDAADAAAAAAGDEGERVVPEKSAASLYAVSLTRDHTPLEYEERQRILKYGATVLNGRINNAIEVSRSFGDYQFKKQGVTCIPDVSKYDLTSNDK</sequence>
<organism evidence="2 3">
    <name type="scientific">Dibothriocephalus latus</name>
    <name type="common">Fish tapeworm</name>
    <name type="synonym">Diphyllobothrium latum</name>
    <dbReference type="NCBI Taxonomy" id="60516"/>
    <lineage>
        <taxon>Eukaryota</taxon>
        <taxon>Metazoa</taxon>
        <taxon>Spiralia</taxon>
        <taxon>Lophotrochozoa</taxon>
        <taxon>Platyhelminthes</taxon>
        <taxon>Cestoda</taxon>
        <taxon>Eucestoda</taxon>
        <taxon>Diphyllobothriidea</taxon>
        <taxon>Diphyllobothriidae</taxon>
        <taxon>Dibothriocephalus</taxon>
    </lineage>
</organism>
<dbReference type="EMBL" id="UYRU01079102">
    <property type="protein sequence ID" value="VDN29812.1"/>
    <property type="molecule type" value="Genomic_DNA"/>
</dbReference>
<dbReference type="InterPro" id="IPR015655">
    <property type="entry name" value="PP2C"/>
</dbReference>
<dbReference type="InterPro" id="IPR036457">
    <property type="entry name" value="PPM-type-like_dom_sf"/>
</dbReference>
<evidence type="ECO:0000259" key="1">
    <source>
        <dbReference type="PROSITE" id="PS51746"/>
    </source>
</evidence>
<feature type="domain" description="PPM-type phosphatase" evidence="1">
    <location>
        <begin position="1"/>
        <end position="138"/>
    </location>
</feature>
<dbReference type="Gene3D" id="3.60.40.10">
    <property type="entry name" value="PPM-type phosphatase domain"/>
    <property type="match status" value="1"/>
</dbReference>
<dbReference type="PANTHER" id="PTHR13832">
    <property type="entry name" value="PROTEIN PHOSPHATASE 2C"/>
    <property type="match status" value="1"/>
</dbReference>
<evidence type="ECO:0000313" key="2">
    <source>
        <dbReference type="EMBL" id="VDN29812.1"/>
    </source>
</evidence>
<dbReference type="OrthoDB" id="10264738at2759"/>
<reference evidence="2 3" key="1">
    <citation type="submission" date="2018-11" db="EMBL/GenBank/DDBJ databases">
        <authorList>
            <consortium name="Pathogen Informatics"/>
        </authorList>
    </citation>
    <scope>NUCLEOTIDE SEQUENCE [LARGE SCALE GENOMIC DNA]</scope>
</reference>
<dbReference type="PROSITE" id="PS51746">
    <property type="entry name" value="PPM_2"/>
    <property type="match status" value="1"/>
</dbReference>
<dbReference type="SUPFAM" id="SSF81606">
    <property type="entry name" value="PP2C-like"/>
    <property type="match status" value="1"/>
</dbReference>
<keyword evidence="3" id="KW-1185">Reference proteome</keyword>
<dbReference type="Pfam" id="PF00481">
    <property type="entry name" value="PP2C"/>
    <property type="match status" value="1"/>
</dbReference>
<dbReference type="PANTHER" id="PTHR13832:SF699">
    <property type="entry name" value="INTEGRIN-LINKED KINASE-ASSOCIATED SERINE_THREONINE PHOSPHATASE 2C"/>
    <property type="match status" value="1"/>
</dbReference>
<dbReference type="InterPro" id="IPR001932">
    <property type="entry name" value="PPM-type_phosphatase-like_dom"/>
</dbReference>
<evidence type="ECO:0000313" key="3">
    <source>
        <dbReference type="Proteomes" id="UP000281553"/>
    </source>
</evidence>
<proteinExistence type="predicted"/>